<feature type="region of interest" description="Disordered" evidence="1">
    <location>
        <begin position="48"/>
        <end position="84"/>
    </location>
</feature>
<evidence type="ECO:0000313" key="3">
    <source>
        <dbReference type="Proteomes" id="UP000186594"/>
    </source>
</evidence>
<dbReference type="Proteomes" id="UP000186594">
    <property type="component" value="Unassembled WGS sequence"/>
</dbReference>
<organism evidence="2 3">
    <name type="scientific">Neolecta irregularis (strain DAH-3)</name>
    <dbReference type="NCBI Taxonomy" id="1198029"/>
    <lineage>
        <taxon>Eukaryota</taxon>
        <taxon>Fungi</taxon>
        <taxon>Dikarya</taxon>
        <taxon>Ascomycota</taxon>
        <taxon>Taphrinomycotina</taxon>
        <taxon>Neolectales</taxon>
        <taxon>Neolectaceae</taxon>
        <taxon>Neolecta</taxon>
    </lineage>
</organism>
<keyword evidence="3" id="KW-1185">Reference proteome</keyword>
<protein>
    <submittedName>
        <fullName evidence="2">Uncharacterized protein</fullName>
    </submittedName>
</protein>
<reference evidence="2 3" key="1">
    <citation type="submission" date="2016-04" db="EMBL/GenBank/DDBJ databases">
        <title>Evolutionary innovation and constraint leading to complex multicellularity in the Ascomycota.</title>
        <authorList>
            <person name="Cisse O."/>
            <person name="Nguyen A."/>
            <person name="Hewitt D.A."/>
            <person name="Jedd G."/>
            <person name="Stajich J.E."/>
        </authorList>
    </citation>
    <scope>NUCLEOTIDE SEQUENCE [LARGE SCALE GENOMIC DNA]</scope>
    <source>
        <strain evidence="2 3">DAH-3</strain>
    </source>
</reference>
<name>A0A1U7LL10_NEOID</name>
<evidence type="ECO:0000313" key="2">
    <source>
        <dbReference type="EMBL" id="OLL23337.1"/>
    </source>
</evidence>
<gene>
    <name evidence="2" type="ORF">NEOLI_005020</name>
</gene>
<accession>A0A1U7LL10</accession>
<evidence type="ECO:0000256" key="1">
    <source>
        <dbReference type="SAM" id="MobiDB-lite"/>
    </source>
</evidence>
<sequence length="84" mass="9388">MSSFEQNSREPKAQKSVALSWGQISRDYESRRTLPNAHDGERTCLRLTKSTVGSTSSLMDGLSLQSPADKKREDNVSPFVTNDR</sequence>
<proteinExistence type="predicted"/>
<comment type="caution">
    <text evidence="2">The sequence shown here is derived from an EMBL/GenBank/DDBJ whole genome shotgun (WGS) entry which is preliminary data.</text>
</comment>
<feature type="compositionally biased region" description="Polar residues" evidence="1">
    <location>
        <begin position="48"/>
        <end position="66"/>
    </location>
</feature>
<dbReference type="AlphaFoldDB" id="A0A1U7LL10"/>
<dbReference type="EMBL" id="LXFE01001825">
    <property type="protein sequence ID" value="OLL23337.1"/>
    <property type="molecule type" value="Genomic_DNA"/>
</dbReference>
<feature type="region of interest" description="Disordered" evidence="1">
    <location>
        <begin position="1"/>
        <end position="21"/>
    </location>
</feature>